<evidence type="ECO:0008006" key="3">
    <source>
        <dbReference type="Google" id="ProtNLM"/>
    </source>
</evidence>
<dbReference type="Proteomes" id="UP000250079">
    <property type="component" value="Chromosome"/>
</dbReference>
<protein>
    <recommendedName>
        <fullName evidence="3">VOC domain-containing protein</fullName>
    </recommendedName>
</protein>
<evidence type="ECO:0000313" key="2">
    <source>
        <dbReference type="Proteomes" id="UP000250079"/>
    </source>
</evidence>
<dbReference type="KEGG" id="gai:IMCC3135_26130"/>
<keyword evidence="2" id="KW-1185">Reference proteome</keyword>
<sequence>MITLWQAQNAATAIPFDRRGNIGLHHLALRVGSADALASLAAELEKRDDVTIEFAPEALGESGLSHMMCHIPGNIRLE</sequence>
<dbReference type="Gene3D" id="3.10.180.10">
    <property type="entry name" value="2,3-Dihydroxybiphenyl 1,2-Dioxygenase, domain 1"/>
    <property type="match status" value="1"/>
</dbReference>
<dbReference type="AlphaFoldDB" id="A0A2Z2NZB4"/>
<accession>A0A2Z2NZB4</accession>
<dbReference type="EMBL" id="CP018632">
    <property type="protein sequence ID" value="ASJ75281.1"/>
    <property type="molecule type" value="Genomic_DNA"/>
</dbReference>
<reference evidence="1 2" key="1">
    <citation type="submission" date="2016-12" db="EMBL/GenBank/DDBJ databases">
        <authorList>
            <person name="Song W.-J."/>
            <person name="Kurnit D.M."/>
        </authorList>
    </citation>
    <scope>NUCLEOTIDE SEQUENCE [LARGE SCALE GENOMIC DNA]</scope>
    <source>
        <strain evidence="1 2">IMCC3135</strain>
    </source>
</reference>
<proteinExistence type="predicted"/>
<organism evidence="1 2">
    <name type="scientific">Granulosicoccus antarcticus IMCC3135</name>
    <dbReference type="NCBI Taxonomy" id="1192854"/>
    <lineage>
        <taxon>Bacteria</taxon>
        <taxon>Pseudomonadati</taxon>
        <taxon>Pseudomonadota</taxon>
        <taxon>Gammaproteobacteria</taxon>
        <taxon>Chromatiales</taxon>
        <taxon>Granulosicoccaceae</taxon>
        <taxon>Granulosicoccus</taxon>
    </lineage>
</organism>
<dbReference type="InterPro" id="IPR029068">
    <property type="entry name" value="Glyas_Bleomycin-R_OHBP_Dase"/>
</dbReference>
<name>A0A2Z2NZB4_9GAMM</name>
<dbReference type="SUPFAM" id="SSF54593">
    <property type="entry name" value="Glyoxalase/Bleomycin resistance protein/Dihydroxybiphenyl dioxygenase"/>
    <property type="match status" value="1"/>
</dbReference>
<gene>
    <name evidence="1" type="ORF">IMCC3135_26130</name>
</gene>
<evidence type="ECO:0000313" key="1">
    <source>
        <dbReference type="EMBL" id="ASJ75281.1"/>
    </source>
</evidence>